<protein>
    <submittedName>
        <fullName evidence="1">Uncharacterized protein</fullName>
    </submittedName>
</protein>
<evidence type="ECO:0000313" key="1">
    <source>
        <dbReference type="EnsemblPlants" id="AVESA.00010b.r2.2DG0394600.4.CDS"/>
    </source>
</evidence>
<organism evidence="1 2">
    <name type="scientific">Avena sativa</name>
    <name type="common">Oat</name>
    <dbReference type="NCBI Taxonomy" id="4498"/>
    <lineage>
        <taxon>Eukaryota</taxon>
        <taxon>Viridiplantae</taxon>
        <taxon>Streptophyta</taxon>
        <taxon>Embryophyta</taxon>
        <taxon>Tracheophyta</taxon>
        <taxon>Spermatophyta</taxon>
        <taxon>Magnoliopsida</taxon>
        <taxon>Liliopsida</taxon>
        <taxon>Poales</taxon>
        <taxon>Poaceae</taxon>
        <taxon>BOP clade</taxon>
        <taxon>Pooideae</taxon>
        <taxon>Poodae</taxon>
        <taxon>Poeae</taxon>
        <taxon>Poeae Chloroplast Group 1 (Aveneae type)</taxon>
        <taxon>Aveninae</taxon>
        <taxon>Avena</taxon>
    </lineage>
</organism>
<keyword evidence="2" id="KW-1185">Reference proteome</keyword>
<reference evidence="1" key="1">
    <citation type="submission" date="2021-05" db="EMBL/GenBank/DDBJ databases">
        <authorList>
            <person name="Scholz U."/>
            <person name="Mascher M."/>
            <person name="Fiebig A."/>
        </authorList>
    </citation>
    <scope>NUCLEOTIDE SEQUENCE [LARGE SCALE GENOMIC DNA]</scope>
</reference>
<evidence type="ECO:0000313" key="2">
    <source>
        <dbReference type="Proteomes" id="UP001732700"/>
    </source>
</evidence>
<reference evidence="1" key="2">
    <citation type="submission" date="2025-09" db="UniProtKB">
        <authorList>
            <consortium name="EnsemblPlants"/>
        </authorList>
    </citation>
    <scope>IDENTIFICATION</scope>
</reference>
<accession>A0ACD5V8Q6</accession>
<sequence>MGDVLPTSHPGDTGSSWKGNPDDRLSNLPDDILLDIVERLEIPDAARTSILSRRWKQIPAMLSEIGITVRFFEPAHDISDLTSDDIVRANATMLEATRSILERRSATDLYTIHSMYLQFYLGDESTIPIGQTVANAMATQIICSAEFTILTKVQVECTDADLLTQGGQFMSFFDACPYAFGGLTRLCLGYIKLGESEFLKVFSICNGLEHLHLYRCDMTGSSLLEIEHPQIYKLEIIGCGFEKVHLKWLPKLTVLSFVYWTSRHDPFSLGCVPLLQNVCITNVGLSLQNMVKLSQLLGKASSISELHLNFKCERIWVKPESVKQFSMPFHKLRSVNLFNISEECDLNWTMFILEGAPNLEELCIMVQDHFCEMLWGVYRQLHGFSEEKKDKGVVEWETSSGFKHTSLAVLRIVGFQAQDKFVRYIKSVMEAAVNLKEIYLHEKPGCRRCKRRVRKTSTYPMTWKRKRSIRREIRKGMCSPVSIHFRKEMLSGNQ</sequence>
<proteinExistence type="predicted"/>
<name>A0ACD5V8Q6_AVESA</name>
<dbReference type="Proteomes" id="UP001732700">
    <property type="component" value="Chromosome 2D"/>
</dbReference>
<dbReference type="EnsemblPlants" id="AVESA.00010b.r2.2DG0394600.4">
    <property type="protein sequence ID" value="AVESA.00010b.r2.2DG0394600.4.CDS"/>
    <property type="gene ID" value="AVESA.00010b.r2.2DG0394600"/>
</dbReference>